<accession>A0A2V0PAD1</accession>
<proteinExistence type="predicted"/>
<organism evidence="2 3">
    <name type="scientific">Raphidocelis subcapitata</name>
    <dbReference type="NCBI Taxonomy" id="307507"/>
    <lineage>
        <taxon>Eukaryota</taxon>
        <taxon>Viridiplantae</taxon>
        <taxon>Chlorophyta</taxon>
        <taxon>core chlorophytes</taxon>
        <taxon>Chlorophyceae</taxon>
        <taxon>CS clade</taxon>
        <taxon>Sphaeropleales</taxon>
        <taxon>Selenastraceae</taxon>
        <taxon>Raphidocelis</taxon>
    </lineage>
</organism>
<dbReference type="InParanoid" id="A0A2V0PAD1"/>
<dbReference type="AlphaFoldDB" id="A0A2V0PAD1"/>
<dbReference type="EMBL" id="BDRX01000087">
    <property type="protein sequence ID" value="GBF96806.1"/>
    <property type="molecule type" value="Genomic_DNA"/>
</dbReference>
<reference evidence="2 3" key="1">
    <citation type="journal article" date="2018" name="Sci. Rep.">
        <title>Raphidocelis subcapitata (=Pseudokirchneriella subcapitata) provides an insight into genome evolution and environmental adaptations in the Sphaeropleales.</title>
        <authorList>
            <person name="Suzuki S."/>
            <person name="Yamaguchi H."/>
            <person name="Nakajima N."/>
            <person name="Kawachi M."/>
        </authorList>
    </citation>
    <scope>NUCLEOTIDE SEQUENCE [LARGE SCALE GENOMIC DNA]</scope>
    <source>
        <strain evidence="2 3">NIES-35</strain>
    </source>
</reference>
<keyword evidence="1" id="KW-0732">Signal</keyword>
<sequence>MQHSRVLCICALLLGSAALAAAQGGPLPPRGPVAAGPGGPGDLPPGGAVEKLPPCECPLPEDGGGYFGQGAFYVRSGCTCTNGCEYTPKGKPSCASLCKCPKDISIQTFNVKRGPLVADFAGVRKRFGGRRLSEEDGVYVDGPVRITFV</sequence>
<evidence type="ECO:0000256" key="1">
    <source>
        <dbReference type="SAM" id="SignalP"/>
    </source>
</evidence>
<gene>
    <name evidence="2" type="ORF">Rsub_09662</name>
</gene>
<feature type="chain" id="PRO_5016101291" evidence="1">
    <location>
        <begin position="23"/>
        <end position="149"/>
    </location>
</feature>
<evidence type="ECO:0000313" key="3">
    <source>
        <dbReference type="Proteomes" id="UP000247498"/>
    </source>
</evidence>
<keyword evidence="3" id="KW-1185">Reference proteome</keyword>
<protein>
    <submittedName>
        <fullName evidence="2">Uncharacterized protein</fullName>
    </submittedName>
</protein>
<dbReference type="Proteomes" id="UP000247498">
    <property type="component" value="Unassembled WGS sequence"/>
</dbReference>
<comment type="caution">
    <text evidence="2">The sequence shown here is derived from an EMBL/GenBank/DDBJ whole genome shotgun (WGS) entry which is preliminary data.</text>
</comment>
<evidence type="ECO:0000313" key="2">
    <source>
        <dbReference type="EMBL" id="GBF96806.1"/>
    </source>
</evidence>
<name>A0A2V0PAD1_9CHLO</name>
<feature type="signal peptide" evidence="1">
    <location>
        <begin position="1"/>
        <end position="22"/>
    </location>
</feature>